<reference evidence="3" key="1">
    <citation type="submission" date="2016-11" db="EMBL/GenBank/DDBJ databases">
        <authorList>
            <person name="Varghese N."/>
            <person name="Submissions S."/>
        </authorList>
    </citation>
    <scope>NUCLEOTIDE SEQUENCE [LARGE SCALE GENOMIC DNA]</scope>
    <source>
        <strain evidence="3">ACAM 48</strain>
    </source>
</reference>
<evidence type="ECO:0000313" key="3">
    <source>
        <dbReference type="Proteomes" id="UP000190235"/>
    </source>
</evidence>
<proteinExistence type="predicted"/>
<name>A0A1M7MQB6_9FLAO</name>
<dbReference type="STRING" id="143223.SAMN05878281_2596"/>
<organism evidence="2 3">
    <name type="scientific">Salegentibacter salegens</name>
    <dbReference type="NCBI Taxonomy" id="143223"/>
    <lineage>
        <taxon>Bacteria</taxon>
        <taxon>Pseudomonadati</taxon>
        <taxon>Bacteroidota</taxon>
        <taxon>Flavobacteriia</taxon>
        <taxon>Flavobacteriales</taxon>
        <taxon>Flavobacteriaceae</taxon>
        <taxon>Salegentibacter</taxon>
    </lineage>
</organism>
<gene>
    <name evidence="2" type="ORF">SAMN05878281_2596</name>
</gene>
<keyword evidence="3" id="KW-1185">Reference proteome</keyword>
<dbReference type="AlphaFoldDB" id="A0A1M7MQB6"/>
<dbReference type="InterPro" id="IPR035386">
    <property type="entry name" value="Arm-DNA-bind_5"/>
</dbReference>
<sequence length="96" mass="11247">MQNLLSILFYIKRSKTDKQGKVPIYMRITYDGKRAEVSTMRKVELNKWNSKANCFKGQSSEAKSINRHLDIMKNRLYSIFQKLQDSDENITATILN</sequence>
<evidence type="ECO:0000259" key="1">
    <source>
        <dbReference type="Pfam" id="PF17293"/>
    </source>
</evidence>
<accession>A0A1M7MQB6</accession>
<feature type="domain" description="Arm DNA-binding" evidence="1">
    <location>
        <begin position="9"/>
        <end position="96"/>
    </location>
</feature>
<evidence type="ECO:0000313" key="2">
    <source>
        <dbReference type="EMBL" id="SHM92700.1"/>
    </source>
</evidence>
<dbReference type="RefSeq" id="WP_317041948.1">
    <property type="nucleotide sequence ID" value="NZ_LT670848.1"/>
</dbReference>
<dbReference type="Pfam" id="PF17293">
    <property type="entry name" value="Arm-DNA-bind_5"/>
    <property type="match status" value="1"/>
</dbReference>
<dbReference type="Proteomes" id="UP000190235">
    <property type="component" value="Chromosome I"/>
</dbReference>
<dbReference type="EMBL" id="LT670848">
    <property type="protein sequence ID" value="SHM92700.1"/>
    <property type="molecule type" value="Genomic_DNA"/>
</dbReference>
<protein>
    <submittedName>
        <fullName evidence="2">Phage integrase SAM-like domain-containing protein</fullName>
    </submittedName>
</protein>